<reference evidence="11 12" key="1">
    <citation type="submission" date="2017-02" db="EMBL/GenBank/DDBJ databases">
        <authorList>
            <person name="Peterson S.W."/>
        </authorList>
    </citation>
    <scope>NUCLEOTIDE SEQUENCE [LARGE SCALE GENOMIC DNA]</scope>
    <source>
        <strain evidence="11 12">LMG 22410</strain>
    </source>
</reference>
<accession>A0A1R4GD06</accession>
<dbReference type="CDD" id="cd00773">
    <property type="entry name" value="HisRS-like_core"/>
    <property type="match status" value="1"/>
</dbReference>
<dbReference type="InterPro" id="IPR015807">
    <property type="entry name" value="His-tRNA-ligase"/>
</dbReference>
<protein>
    <recommendedName>
        <fullName evidence="3 8">Histidine--tRNA ligase</fullName>
        <ecNumber evidence="3 8">6.1.1.21</ecNumber>
    </recommendedName>
</protein>
<dbReference type="Proteomes" id="UP000195787">
    <property type="component" value="Unassembled WGS sequence"/>
</dbReference>
<name>A0A1R4GD06_9MICO</name>
<dbReference type="InterPro" id="IPR045864">
    <property type="entry name" value="aa-tRNA-synth_II/BPL/LPL"/>
</dbReference>
<keyword evidence="12" id="KW-1185">Reference proteome</keyword>
<evidence type="ECO:0000313" key="11">
    <source>
        <dbReference type="EMBL" id="SJM66060.1"/>
    </source>
</evidence>
<dbReference type="PANTHER" id="PTHR11476:SF7">
    <property type="entry name" value="HISTIDINE--TRNA LIGASE"/>
    <property type="match status" value="1"/>
</dbReference>
<dbReference type="EC" id="6.1.1.21" evidence="3 8"/>
<evidence type="ECO:0000256" key="4">
    <source>
        <dbReference type="ARBA" id="ARBA00022741"/>
    </source>
</evidence>
<evidence type="ECO:0000313" key="12">
    <source>
        <dbReference type="Proteomes" id="UP000195787"/>
    </source>
</evidence>
<evidence type="ECO:0000256" key="9">
    <source>
        <dbReference type="PIRSR" id="PIRSR001549-1"/>
    </source>
</evidence>
<evidence type="ECO:0000256" key="7">
    <source>
        <dbReference type="ARBA" id="ARBA00047639"/>
    </source>
</evidence>
<dbReference type="GO" id="GO:0005524">
    <property type="term" value="F:ATP binding"/>
    <property type="evidence" value="ECO:0007669"/>
    <property type="project" value="UniProtKB-KW"/>
</dbReference>
<sequence length="405" mass="43526">MATHVVPPRGMRDFLPAQKRRRERVLSTIREAFAAHGFAEIETPVVEDVARLHSGLGGDNEKLTFRVMKRGITAEDLAEAADPIDLADLGLRFDLTVPLARFHSSNRASLPPVFRAVQIAPVWRAERPQKGRFRQFMQCDIDILGEAGIGAELELLTAAGDALGRLGLDGAFIRVNDRRVLFAVLDAASVPADKQDSALIAIDKLDKIGADGVTAELAEMGLDGARVMQIINELAAGSVPDGIDEDQLATVRELLEADCGVRIEFDPSLVRGMGYYTGAIYEIAHPDLPYSIGGGGRYDGMIGRFSGTDVPAAGISLGFERLVDLVELEDDGIETIGLIVDKRSSADALIKAKRALISEGKRVVIAKQTNNMKSVMAQIAEAGATHFAFVTPSTDASAIEVKPLD</sequence>
<dbReference type="AlphaFoldDB" id="A0A1R4GD06"/>
<dbReference type="EMBL" id="FUHU01000043">
    <property type="protein sequence ID" value="SJM66060.1"/>
    <property type="molecule type" value="Genomic_DNA"/>
</dbReference>
<feature type="binding site" evidence="9">
    <location>
        <begin position="275"/>
        <end position="276"/>
    </location>
    <ligand>
        <name>L-histidine</name>
        <dbReference type="ChEBI" id="CHEBI:57595"/>
    </ligand>
</feature>
<organism evidence="11 12">
    <name type="scientific">Agrococcus casei LMG 22410</name>
    <dbReference type="NCBI Taxonomy" id="1255656"/>
    <lineage>
        <taxon>Bacteria</taxon>
        <taxon>Bacillati</taxon>
        <taxon>Actinomycetota</taxon>
        <taxon>Actinomycetes</taxon>
        <taxon>Micrococcales</taxon>
        <taxon>Microbacteriaceae</taxon>
        <taxon>Agrococcus</taxon>
    </lineage>
</organism>
<comment type="similarity">
    <text evidence="1">Belongs to the class-II aminoacyl-tRNA synthetase family.</text>
</comment>
<dbReference type="Gene3D" id="3.30.930.10">
    <property type="entry name" value="Bira Bifunctional Protein, Domain 2"/>
    <property type="match status" value="1"/>
</dbReference>
<comment type="subunit">
    <text evidence="2">Homodimer.</text>
</comment>
<gene>
    <name evidence="11" type="ORF">CZ674_11010</name>
</gene>
<evidence type="ECO:0000256" key="5">
    <source>
        <dbReference type="ARBA" id="ARBA00022840"/>
    </source>
</evidence>
<feature type="binding site" evidence="9">
    <location>
        <position position="142"/>
    </location>
    <ligand>
        <name>L-histidine</name>
        <dbReference type="ChEBI" id="CHEBI:57595"/>
    </ligand>
</feature>
<feature type="binding site" evidence="9">
    <location>
        <position position="124"/>
    </location>
    <ligand>
        <name>L-histidine</name>
        <dbReference type="ChEBI" id="CHEBI:57595"/>
    </ligand>
</feature>
<evidence type="ECO:0000256" key="2">
    <source>
        <dbReference type="ARBA" id="ARBA00011738"/>
    </source>
</evidence>
<proteinExistence type="inferred from homology"/>
<dbReference type="OrthoDB" id="9800814at2"/>
<feature type="domain" description="Aminoacyl-transfer RNA synthetases class-II family profile" evidence="10">
    <location>
        <begin position="22"/>
        <end position="326"/>
    </location>
</feature>
<feature type="binding site" evidence="9">
    <location>
        <position position="271"/>
    </location>
    <ligand>
        <name>L-histidine</name>
        <dbReference type="ChEBI" id="CHEBI:57595"/>
    </ligand>
</feature>
<dbReference type="SUPFAM" id="SSF55681">
    <property type="entry name" value="Class II aaRS and biotin synthetases"/>
    <property type="match status" value="1"/>
</dbReference>
<keyword evidence="11" id="KW-0436">Ligase</keyword>
<evidence type="ECO:0000256" key="8">
    <source>
        <dbReference type="NCBIfam" id="TIGR00442"/>
    </source>
</evidence>
<feature type="binding site" evidence="9">
    <location>
        <position position="138"/>
    </location>
    <ligand>
        <name>L-histidine</name>
        <dbReference type="ChEBI" id="CHEBI:57595"/>
    </ligand>
</feature>
<keyword evidence="11" id="KW-0030">Aminoacyl-tRNA synthetase</keyword>
<dbReference type="InterPro" id="IPR004516">
    <property type="entry name" value="HisRS/HisZ"/>
</dbReference>
<dbReference type="NCBIfam" id="TIGR00442">
    <property type="entry name" value="hisS"/>
    <property type="match status" value="1"/>
</dbReference>
<evidence type="ECO:0000259" key="10">
    <source>
        <dbReference type="PROSITE" id="PS50862"/>
    </source>
</evidence>
<dbReference type="Pfam" id="PF13393">
    <property type="entry name" value="tRNA-synt_His"/>
    <property type="match status" value="1"/>
</dbReference>
<evidence type="ECO:0000256" key="3">
    <source>
        <dbReference type="ARBA" id="ARBA00012815"/>
    </source>
</evidence>
<keyword evidence="6" id="KW-0648">Protein biosynthesis</keyword>
<comment type="catalytic activity">
    <reaction evidence="7">
        <text>tRNA(His) + L-histidine + ATP = L-histidyl-tRNA(His) + AMP + diphosphate + H(+)</text>
        <dbReference type="Rhea" id="RHEA:17313"/>
        <dbReference type="Rhea" id="RHEA-COMP:9665"/>
        <dbReference type="Rhea" id="RHEA-COMP:9689"/>
        <dbReference type="ChEBI" id="CHEBI:15378"/>
        <dbReference type="ChEBI" id="CHEBI:30616"/>
        <dbReference type="ChEBI" id="CHEBI:33019"/>
        <dbReference type="ChEBI" id="CHEBI:57595"/>
        <dbReference type="ChEBI" id="CHEBI:78442"/>
        <dbReference type="ChEBI" id="CHEBI:78527"/>
        <dbReference type="ChEBI" id="CHEBI:456215"/>
        <dbReference type="EC" id="6.1.1.21"/>
    </reaction>
</comment>
<keyword evidence="4" id="KW-0547">Nucleotide-binding</keyword>
<dbReference type="InterPro" id="IPR041715">
    <property type="entry name" value="HisRS-like_core"/>
</dbReference>
<dbReference type="PROSITE" id="PS50862">
    <property type="entry name" value="AA_TRNA_LIGASE_II"/>
    <property type="match status" value="1"/>
</dbReference>
<dbReference type="PIRSF" id="PIRSF001549">
    <property type="entry name" value="His-tRNA_synth"/>
    <property type="match status" value="1"/>
</dbReference>
<dbReference type="RefSeq" id="WP_086992610.1">
    <property type="nucleotide sequence ID" value="NZ_FUHU01000043.1"/>
</dbReference>
<dbReference type="GO" id="GO:0005737">
    <property type="term" value="C:cytoplasm"/>
    <property type="evidence" value="ECO:0007669"/>
    <property type="project" value="UniProtKB-UniRule"/>
</dbReference>
<evidence type="ECO:0000256" key="1">
    <source>
        <dbReference type="ARBA" id="ARBA00008226"/>
    </source>
</evidence>
<dbReference type="GeneID" id="303173742"/>
<evidence type="ECO:0000256" key="6">
    <source>
        <dbReference type="ARBA" id="ARBA00022917"/>
    </source>
</evidence>
<dbReference type="GO" id="GO:0004821">
    <property type="term" value="F:histidine-tRNA ligase activity"/>
    <property type="evidence" value="ECO:0007669"/>
    <property type="project" value="UniProtKB-UniRule"/>
</dbReference>
<keyword evidence="5" id="KW-0067">ATP-binding</keyword>
<dbReference type="InterPro" id="IPR006195">
    <property type="entry name" value="aa-tRNA-synth_II"/>
</dbReference>
<feature type="binding site" evidence="9">
    <location>
        <begin position="94"/>
        <end position="96"/>
    </location>
    <ligand>
        <name>L-histidine</name>
        <dbReference type="ChEBI" id="CHEBI:57595"/>
    </ligand>
</feature>
<dbReference type="PANTHER" id="PTHR11476">
    <property type="entry name" value="HISTIDYL-TRNA SYNTHETASE"/>
    <property type="match status" value="1"/>
</dbReference>
<dbReference type="GO" id="GO:0006427">
    <property type="term" value="P:histidyl-tRNA aminoacylation"/>
    <property type="evidence" value="ECO:0007669"/>
    <property type="project" value="UniProtKB-UniRule"/>
</dbReference>